<dbReference type="Pfam" id="PF00515">
    <property type="entry name" value="TPR_1"/>
    <property type="match status" value="1"/>
</dbReference>
<dbReference type="InterPro" id="IPR011990">
    <property type="entry name" value="TPR-like_helical_dom_sf"/>
</dbReference>
<feature type="region of interest" description="Disordered" evidence="2">
    <location>
        <begin position="39"/>
        <end position="59"/>
    </location>
</feature>
<dbReference type="AlphaFoldDB" id="A0AAX6DIL9"/>
<feature type="compositionally biased region" description="Basic and acidic residues" evidence="2">
    <location>
        <begin position="39"/>
        <end position="49"/>
    </location>
</feature>
<dbReference type="InterPro" id="IPR019734">
    <property type="entry name" value="TPR_rpt"/>
</dbReference>
<dbReference type="PROSITE" id="PS50005">
    <property type="entry name" value="TPR"/>
    <property type="match status" value="1"/>
</dbReference>
<comment type="caution">
    <text evidence="4">The sequence shown here is derived from an EMBL/GenBank/DDBJ whole genome shotgun (WGS) entry which is preliminary data.</text>
</comment>
<reference evidence="4" key="2">
    <citation type="submission" date="2023-04" db="EMBL/GenBank/DDBJ databases">
        <authorList>
            <person name="Bruccoleri R.E."/>
            <person name="Oakeley E.J."/>
            <person name="Faust A.-M."/>
            <person name="Dessus-Babus S."/>
            <person name="Altorfer M."/>
            <person name="Burckhardt D."/>
            <person name="Oertli M."/>
            <person name="Naumann U."/>
            <person name="Petersen F."/>
            <person name="Wong J."/>
        </authorList>
    </citation>
    <scope>NUCLEOTIDE SEQUENCE</scope>
    <source>
        <strain evidence="4">GSM-AAB239-AS_SAM_17_03QT</strain>
        <tissue evidence="4">Leaf</tissue>
    </source>
</reference>
<dbReference type="SUPFAM" id="SSF48452">
    <property type="entry name" value="TPR-like"/>
    <property type="match status" value="1"/>
</dbReference>
<organism evidence="4 5">
    <name type="scientific">Iris pallida</name>
    <name type="common">Sweet iris</name>
    <dbReference type="NCBI Taxonomy" id="29817"/>
    <lineage>
        <taxon>Eukaryota</taxon>
        <taxon>Viridiplantae</taxon>
        <taxon>Streptophyta</taxon>
        <taxon>Embryophyta</taxon>
        <taxon>Tracheophyta</taxon>
        <taxon>Spermatophyta</taxon>
        <taxon>Magnoliopsida</taxon>
        <taxon>Liliopsida</taxon>
        <taxon>Asparagales</taxon>
        <taxon>Iridaceae</taxon>
        <taxon>Iridoideae</taxon>
        <taxon>Irideae</taxon>
        <taxon>Iris</taxon>
    </lineage>
</organism>
<evidence type="ECO:0000313" key="4">
    <source>
        <dbReference type="EMBL" id="KAJ6791630.1"/>
    </source>
</evidence>
<dbReference type="SMART" id="SM00028">
    <property type="entry name" value="TPR"/>
    <property type="match status" value="3"/>
</dbReference>
<reference evidence="4" key="1">
    <citation type="journal article" date="2023" name="GigaByte">
        <title>Genome assembly of the bearded iris, Iris pallida Lam.</title>
        <authorList>
            <person name="Bruccoleri R.E."/>
            <person name="Oakeley E.J."/>
            <person name="Faust A.M.E."/>
            <person name="Altorfer M."/>
            <person name="Dessus-Babus S."/>
            <person name="Burckhardt D."/>
            <person name="Oertli M."/>
            <person name="Naumann U."/>
            <person name="Petersen F."/>
            <person name="Wong J."/>
        </authorList>
    </citation>
    <scope>NUCLEOTIDE SEQUENCE</scope>
    <source>
        <strain evidence="4">GSM-AAB239-AS_SAM_17_03QT</strain>
    </source>
</reference>
<accession>A0AAX6DIL9</accession>
<feature type="domain" description="RNA-polymerase II-associated protein 3-like C-terminal" evidence="3">
    <location>
        <begin position="357"/>
        <end position="445"/>
    </location>
</feature>
<evidence type="ECO:0000256" key="2">
    <source>
        <dbReference type="SAM" id="MobiDB-lite"/>
    </source>
</evidence>
<evidence type="ECO:0000256" key="1">
    <source>
        <dbReference type="PROSITE-ProRule" id="PRU00339"/>
    </source>
</evidence>
<feature type="repeat" description="TPR" evidence="1">
    <location>
        <begin position="92"/>
        <end position="125"/>
    </location>
</feature>
<dbReference type="Gene3D" id="1.25.40.10">
    <property type="entry name" value="Tetratricopeptide repeat domain"/>
    <property type="match status" value="1"/>
</dbReference>
<protein>
    <submittedName>
        <fullName evidence="4">RNA polymerase II-associated protein 3</fullName>
    </submittedName>
</protein>
<dbReference type="Proteomes" id="UP001140949">
    <property type="component" value="Unassembled WGS sequence"/>
</dbReference>
<dbReference type="PANTHER" id="PTHR47329:SF1">
    <property type="entry name" value="OS05G0129900 PROTEIN"/>
    <property type="match status" value="1"/>
</dbReference>
<dbReference type="PANTHER" id="PTHR47329">
    <property type="entry name" value="OS05G0129900 PROTEIN"/>
    <property type="match status" value="1"/>
</dbReference>
<feature type="compositionally biased region" description="Polar residues" evidence="2">
    <location>
        <begin position="212"/>
        <end position="228"/>
    </location>
</feature>
<dbReference type="Pfam" id="PF13877">
    <property type="entry name" value="RPAP3_C"/>
    <property type="match status" value="1"/>
</dbReference>
<proteinExistence type="predicted"/>
<sequence length="481" mass="53464">MAGVSGKADRDHSMGFKGFLKELNDWDYLVDEKDRKIKSTKNMDKEKGPPRMVPAVEVKNKGNTSSGLYSKGYSGVAQLPSSFLNDETLPDAATEKDLGNEYFKQKKYLEAIDCYSRSIALSPTSVAFANRAMAYLKVKKFEESESDCTEALNLDDRYVKAYSRRATARKELGKLKASMEDSDFAIRLEPNNQELRKQYTETKTLLEKELAKTNSGPPKSSGQGTQKVENSDMLTKGVKGAHSISSNLQKKPRPPLNADRKGPRHLANKAYADSESNGKATGKPLIAVTEVDSNHTSIGVKSRDQTMNDTHDSVTSISNGSNVKVVDRSKHVNALIQDLASRAASRVMATVVKDIPAPKSAYEFEVSWRALSAKSEKQAHLLKAIPPASLPQIFKNALSAPMLIDIIKCTATFFKDDSELAISILENMVKVPRFDMIVMCLSAADHSELRRLWEEVFLLEIPADHVERLNTLRPKYCYRKC</sequence>
<feature type="region of interest" description="Disordered" evidence="2">
    <location>
        <begin position="210"/>
        <end position="263"/>
    </location>
</feature>
<evidence type="ECO:0000259" key="3">
    <source>
        <dbReference type="Pfam" id="PF13877"/>
    </source>
</evidence>
<dbReference type="EMBL" id="JANAVB010044219">
    <property type="protein sequence ID" value="KAJ6791630.1"/>
    <property type="molecule type" value="Genomic_DNA"/>
</dbReference>
<keyword evidence="5" id="KW-1185">Reference proteome</keyword>
<keyword evidence="1" id="KW-0802">TPR repeat</keyword>
<evidence type="ECO:0000313" key="5">
    <source>
        <dbReference type="Proteomes" id="UP001140949"/>
    </source>
</evidence>
<gene>
    <name evidence="4" type="ORF">M6B38_243320</name>
</gene>
<name>A0AAX6DIL9_IRIPA</name>
<dbReference type="InterPro" id="IPR025986">
    <property type="entry name" value="RPAP3-like_C"/>
</dbReference>